<dbReference type="Proteomes" id="UP000324800">
    <property type="component" value="Unassembled WGS sequence"/>
</dbReference>
<dbReference type="SUPFAM" id="SSF69572">
    <property type="entry name" value="Activating enzymes of the ubiquitin-like proteins"/>
    <property type="match status" value="1"/>
</dbReference>
<evidence type="ECO:0000313" key="4">
    <source>
        <dbReference type="EMBL" id="KAA6323378.1"/>
    </source>
</evidence>
<evidence type="ECO:0000259" key="3">
    <source>
        <dbReference type="Pfam" id="PF10585"/>
    </source>
</evidence>
<dbReference type="EMBL" id="SNRW01044662">
    <property type="protein sequence ID" value="KAA6323378.1"/>
    <property type="molecule type" value="Genomic_DNA"/>
</dbReference>
<dbReference type="InterPro" id="IPR042063">
    <property type="entry name" value="Ubi_acti_E1_SCCH"/>
</dbReference>
<comment type="similarity">
    <text evidence="2">Belongs to the ubiquitin-activating E1 family.</text>
</comment>
<evidence type="ECO:0000256" key="1">
    <source>
        <dbReference type="ARBA" id="ARBA00004906"/>
    </source>
</evidence>
<dbReference type="InterPro" id="IPR035985">
    <property type="entry name" value="Ubiquitin-activating_enz"/>
</dbReference>
<protein>
    <recommendedName>
        <fullName evidence="3">Ubiquitin-activating enzyme SCCH domain-containing protein</fullName>
    </recommendedName>
</protein>
<dbReference type="OrthoDB" id="10252231at2759"/>
<dbReference type="InterPro" id="IPR019572">
    <property type="entry name" value="UBA_E1_SCCH"/>
</dbReference>
<feature type="domain" description="Ubiquitin-activating enzyme SCCH" evidence="3">
    <location>
        <begin position="11"/>
        <end position="86"/>
    </location>
</feature>
<dbReference type="AlphaFoldDB" id="A0A5J4QQK8"/>
<comment type="caution">
    <text evidence="4">The sequence shown here is derived from an EMBL/GenBank/DDBJ whole genome shotgun (WGS) entry which is preliminary data.</text>
</comment>
<name>A0A5J4QQK8_9EUKA</name>
<dbReference type="Gene3D" id="1.10.10.2660">
    <property type="entry name" value="Ubiquitin-activating enzyme E1, SCCH domain"/>
    <property type="match status" value="1"/>
</dbReference>
<evidence type="ECO:0000256" key="2">
    <source>
        <dbReference type="ARBA" id="ARBA00005673"/>
    </source>
</evidence>
<gene>
    <name evidence="4" type="ORF">EZS28_054323</name>
</gene>
<evidence type="ECO:0000313" key="5">
    <source>
        <dbReference type="Proteomes" id="UP000324800"/>
    </source>
</evidence>
<sequence length="91" mass="10599">MHIHIQQILISCIEWQRRLFEDNFVNRIKQLLHNYQSDATITGGVSFWSGKNKFPKLIPFNKDDIQHLQFVGHAAAIRAKNYAINVPVQLN</sequence>
<organism evidence="4 5">
    <name type="scientific">Streblomastix strix</name>
    <dbReference type="NCBI Taxonomy" id="222440"/>
    <lineage>
        <taxon>Eukaryota</taxon>
        <taxon>Metamonada</taxon>
        <taxon>Preaxostyla</taxon>
        <taxon>Oxymonadida</taxon>
        <taxon>Streblomastigidae</taxon>
        <taxon>Streblomastix</taxon>
    </lineage>
</organism>
<reference evidence="4 5" key="1">
    <citation type="submission" date="2019-03" db="EMBL/GenBank/DDBJ databases">
        <title>Single cell metagenomics reveals metabolic interactions within the superorganism composed of flagellate Streblomastix strix and complex community of Bacteroidetes bacteria on its surface.</title>
        <authorList>
            <person name="Treitli S.C."/>
            <person name="Kolisko M."/>
            <person name="Husnik F."/>
            <person name="Keeling P."/>
            <person name="Hampl V."/>
        </authorList>
    </citation>
    <scope>NUCLEOTIDE SEQUENCE [LARGE SCALE GENOMIC DNA]</scope>
    <source>
        <strain evidence="4">ST1C</strain>
    </source>
</reference>
<accession>A0A5J4QQK8</accession>
<dbReference type="Pfam" id="PF10585">
    <property type="entry name" value="UBA_E1_SCCH"/>
    <property type="match status" value="1"/>
</dbReference>
<dbReference type="GO" id="GO:0008641">
    <property type="term" value="F:ubiquitin-like modifier activating enzyme activity"/>
    <property type="evidence" value="ECO:0007669"/>
    <property type="project" value="InterPro"/>
</dbReference>
<comment type="pathway">
    <text evidence="1">Protein modification; protein ubiquitination.</text>
</comment>
<proteinExistence type="inferred from homology"/>